<dbReference type="Gramene" id="Manes.10G105300.8.v8.1">
    <property type="protein sequence ID" value="Manes.10G105300.8.v8.1.CDS"/>
    <property type="gene ID" value="Manes.10G105300.v8.1"/>
</dbReference>
<dbReference type="Gene3D" id="3.40.50.2000">
    <property type="entry name" value="Glycogen Phosphorylase B"/>
    <property type="match status" value="2"/>
</dbReference>
<dbReference type="Gramene" id="Manes.10G105300.9.v8.1">
    <property type="protein sequence ID" value="Manes.10G105300.9.v8.1.CDS"/>
    <property type="gene ID" value="Manes.10G105300.v8.1"/>
</dbReference>
<dbReference type="GO" id="GO:0080043">
    <property type="term" value="F:quercetin 3-O-glucosyltransferase activity"/>
    <property type="evidence" value="ECO:0000318"/>
    <property type="project" value="GO_Central"/>
</dbReference>
<dbReference type="Gramene" id="Manes.10G105300.2.v8.1">
    <property type="protein sequence ID" value="Manes.10G105300.2.v8.1.CDS"/>
    <property type="gene ID" value="Manes.10G105300.v8.1"/>
</dbReference>
<evidence type="ECO:0000256" key="4">
    <source>
        <dbReference type="SAM" id="Phobius"/>
    </source>
</evidence>
<dbReference type="FunFam" id="3.40.50.2000:FF:000027">
    <property type="entry name" value="Glycosyltransferase"/>
    <property type="match status" value="1"/>
</dbReference>
<keyword evidence="4" id="KW-0812">Transmembrane</keyword>
<dbReference type="Proteomes" id="UP000091857">
    <property type="component" value="Chromosome 10"/>
</dbReference>
<dbReference type="Gramene" id="Manes.10G105300.7.v8.1">
    <property type="protein sequence ID" value="Manes.10G105300.7.v8.1.CDS"/>
    <property type="gene ID" value="Manes.10G105300.v8.1"/>
</dbReference>
<dbReference type="Gramene" id="Manes.10G105300.10.v8.1">
    <property type="protein sequence ID" value="Manes.10G105300.10.v8.1.CDS"/>
    <property type="gene ID" value="Manes.10G105300.v8.1"/>
</dbReference>
<dbReference type="PANTHER" id="PTHR11926:SF1498">
    <property type="entry name" value="GLYCOSYLTRANSFERASE"/>
    <property type="match status" value="1"/>
</dbReference>
<dbReference type="Pfam" id="PF00201">
    <property type="entry name" value="UDPGT"/>
    <property type="match status" value="1"/>
</dbReference>
<evidence type="ECO:0000256" key="2">
    <source>
        <dbReference type="ARBA" id="ARBA00022676"/>
    </source>
</evidence>
<dbReference type="Gramene" id="Manes.10G105300.6.v8.1">
    <property type="protein sequence ID" value="Manes.10G105300.6.v8.1.CDS"/>
    <property type="gene ID" value="Manes.10G105300.v8.1"/>
</dbReference>
<sequence>MLKNQKHKKRSEMGLKADHKPHAVCIPFPAQGHINPMLQIAKILHFKGFHITFVNTEFIHKRLKLNSIANSSINGFSNFRFETIPDGIQPAGDEDGGAEAPHQDMPSLFHSILNKFSTPFCDLIHKLNDSSCSGVPPVTCIVADGGLTFTLDVARRFGIPIGIFWVASACATLAYTQYHQLIERGLAPLKDESYLTNGYLETSIDWIPGLKNIRLKDLPPFFRTTDPNDPFLKWVLTEVEKASTASALILNTFDSLEQDALQALCAMYPHLYTIGPFQLLVDQIDDDDELKLMGSSLWKEHSECLAWLDSKQPNSVLYVNFGSTTTMTLDELTEFAWGLANSKKQFLWVIRADLVKGGSEILPPEFAEEIVDRGFLTSWCPQEQVLKHPSVGVFLSHMGWNSSLESVCGGVPLICWPFIADQMTNSRYACTEWGVGLELEKVERNEVEKLVKELFEGEKGKEMKKKVMEWKRKAEEATFPGGSSCKNLDKLLEILVGNNDNNN</sequence>
<keyword evidence="3" id="KW-0808">Transferase</keyword>
<dbReference type="FunFam" id="3.40.50.2000:FF:000065">
    <property type="entry name" value="Glycosyltransferase"/>
    <property type="match status" value="1"/>
</dbReference>
<proteinExistence type="inferred from homology"/>
<dbReference type="InterPro" id="IPR002213">
    <property type="entry name" value="UDP_glucos_trans"/>
</dbReference>
<dbReference type="CDD" id="cd03784">
    <property type="entry name" value="GT1_Gtf-like"/>
    <property type="match status" value="1"/>
</dbReference>
<dbReference type="Gramene" id="Manes.10G105300.3.v8.1">
    <property type="protein sequence ID" value="Manes.10G105300.3.v8.1.CDS"/>
    <property type="gene ID" value="Manes.10G105300.v8.1"/>
</dbReference>
<evidence type="ECO:0000256" key="1">
    <source>
        <dbReference type="ARBA" id="ARBA00009995"/>
    </source>
</evidence>
<evidence type="ECO:0000259" key="5">
    <source>
        <dbReference type="Pfam" id="PF26168"/>
    </source>
</evidence>
<comment type="caution">
    <text evidence="6">The sequence shown here is derived from an EMBL/GenBank/DDBJ whole genome shotgun (WGS) entry which is preliminary data.</text>
</comment>
<keyword evidence="4" id="KW-0472">Membrane</keyword>
<evidence type="ECO:0000313" key="6">
    <source>
        <dbReference type="EMBL" id="OAY39571.1"/>
    </source>
</evidence>
<dbReference type="EMBL" id="CM004396">
    <property type="protein sequence ID" value="OAY39571.1"/>
    <property type="molecule type" value="Genomic_DNA"/>
</dbReference>
<dbReference type="GO" id="GO:0080044">
    <property type="term" value="F:quercetin 7-O-glucosyltransferase activity"/>
    <property type="evidence" value="ECO:0000318"/>
    <property type="project" value="GO_Central"/>
</dbReference>
<accession>A0A2C9V6M1</accession>
<keyword evidence="7" id="KW-1185">Reference proteome</keyword>
<keyword evidence="2" id="KW-0328">Glycosyltransferase</keyword>
<dbReference type="AlphaFoldDB" id="A0A2C9V6M1"/>
<dbReference type="SUPFAM" id="SSF53756">
    <property type="entry name" value="UDP-Glycosyltransferase/glycogen phosphorylase"/>
    <property type="match status" value="1"/>
</dbReference>
<dbReference type="PANTHER" id="PTHR11926">
    <property type="entry name" value="GLUCOSYL/GLUCURONOSYL TRANSFERASES"/>
    <property type="match status" value="1"/>
</dbReference>
<comment type="similarity">
    <text evidence="1">Belongs to the UDP-glycosyltransferase family.</text>
</comment>
<evidence type="ECO:0000313" key="7">
    <source>
        <dbReference type="Proteomes" id="UP000091857"/>
    </source>
</evidence>
<keyword evidence="4" id="KW-1133">Transmembrane helix</keyword>
<dbReference type="Gramene" id="Manes.10G105300.4.v8.1">
    <property type="protein sequence ID" value="Manes.10G105300.4.v8.1.CDS"/>
    <property type="gene ID" value="Manes.10G105300.v8.1"/>
</dbReference>
<dbReference type="Gramene" id="Manes.10G105300.11.v8.1">
    <property type="protein sequence ID" value="Manes.10G105300.11.v8.1.CDS"/>
    <property type="gene ID" value="Manes.10G105300.v8.1"/>
</dbReference>
<dbReference type="Gramene" id="Manes.10G105300.5.v8.1">
    <property type="protein sequence ID" value="Manes.10G105300.5.v8.1.CDS"/>
    <property type="gene ID" value="Manes.10G105300.v8.1"/>
</dbReference>
<dbReference type="Pfam" id="PF26168">
    <property type="entry name" value="Glyco_transf_N"/>
    <property type="match status" value="1"/>
</dbReference>
<organism evidence="6 7">
    <name type="scientific">Manihot esculenta</name>
    <name type="common">Cassava</name>
    <name type="synonym">Jatropha manihot</name>
    <dbReference type="NCBI Taxonomy" id="3983"/>
    <lineage>
        <taxon>Eukaryota</taxon>
        <taxon>Viridiplantae</taxon>
        <taxon>Streptophyta</taxon>
        <taxon>Embryophyta</taxon>
        <taxon>Tracheophyta</taxon>
        <taxon>Spermatophyta</taxon>
        <taxon>Magnoliopsida</taxon>
        <taxon>eudicotyledons</taxon>
        <taxon>Gunneridae</taxon>
        <taxon>Pentapetalae</taxon>
        <taxon>rosids</taxon>
        <taxon>fabids</taxon>
        <taxon>Malpighiales</taxon>
        <taxon>Euphorbiaceae</taxon>
        <taxon>Crotonoideae</taxon>
        <taxon>Manihoteae</taxon>
        <taxon>Manihot</taxon>
    </lineage>
</organism>
<protein>
    <recommendedName>
        <fullName evidence="5">Glycosyltransferase N-terminal domain-containing protein</fullName>
    </recommendedName>
</protein>
<gene>
    <name evidence="6" type="ORF">MANES_10G105300v8</name>
</gene>
<feature type="transmembrane region" description="Helical" evidence="4">
    <location>
        <begin position="157"/>
        <end position="178"/>
    </location>
</feature>
<name>A0A2C9V6M1_MANES</name>
<dbReference type="GO" id="GO:0005737">
    <property type="term" value="C:cytoplasm"/>
    <property type="evidence" value="ECO:0000318"/>
    <property type="project" value="GO_Central"/>
</dbReference>
<feature type="domain" description="Glycosyltransferase N-terminal" evidence="5">
    <location>
        <begin position="24"/>
        <end position="130"/>
    </location>
</feature>
<dbReference type="Gramene" id="Manes.10G105300.12.v8.1">
    <property type="protein sequence ID" value="Manes.10G105300.12.v8.1.CDS"/>
    <property type="gene ID" value="Manes.10G105300.v8.1"/>
</dbReference>
<evidence type="ECO:0000256" key="3">
    <source>
        <dbReference type="ARBA" id="ARBA00022679"/>
    </source>
</evidence>
<reference evidence="7" key="1">
    <citation type="journal article" date="2016" name="Nat. Biotechnol.">
        <title>Sequencing wild and cultivated cassava and related species reveals extensive interspecific hybridization and genetic diversity.</title>
        <authorList>
            <person name="Bredeson J.V."/>
            <person name="Lyons J.B."/>
            <person name="Prochnik S.E."/>
            <person name="Wu G.A."/>
            <person name="Ha C.M."/>
            <person name="Edsinger-Gonzales E."/>
            <person name="Grimwood J."/>
            <person name="Schmutz J."/>
            <person name="Rabbi I.Y."/>
            <person name="Egesi C."/>
            <person name="Nauluvula P."/>
            <person name="Lebot V."/>
            <person name="Ndunguru J."/>
            <person name="Mkamilo G."/>
            <person name="Bart R.S."/>
            <person name="Setter T.L."/>
            <person name="Gleadow R.M."/>
            <person name="Kulakow P."/>
            <person name="Ferguson M.E."/>
            <person name="Rounsley S."/>
            <person name="Rokhsar D.S."/>
        </authorList>
    </citation>
    <scope>NUCLEOTIDE SEQUENCE [LARGE SCALE GENOMIC DNA]</scope>
    <source>
        <strain evidence="7">cv. AM560-2</strain>
    </source>
</reference>
<dbReference type="InterPro" id="IPR058980">
    <property type="entry name" value="Glyco_transf_N"/>
</dbReference>
<dbReference type="OrthoDB" id="5835829at2759"/>